<dbReference type="InterPro" id="IPR036736">
    <property type="entry name" value="ACP-like_sf"/>
</dbReference>
<dbReference type="PANTHER" id="PTHR45527:SF1">
    <property type="entry name" value="FATTY ACID SYNTHASE"/>
    <property type="match status" value="1"/>
</dbReference>
<dbReference type="SMART" id="SM00823">
    <property type="entry name" value="PKS_PP"/>
    <property type="match status" value="1"/>
</dbReference>
<evidence type="ECO:0000259" key="4">
    <source>
        <dbReference type="PROSITE" id="PS50075"/>
    </source>
</evidence>
<evidence type="ECO:0000256" key="3">
    <source>
        <dbReference type="ARBA" id="ARBA00022553"/>
    </source>
</evidence>
<dbReference type="GO" id="GO:0008610">
    <property type="term" value="P:lipid biosynthetic process"/>
    <property type="evidence" value="ECO:0007669"/>
    <property type="project" value="UniProtKB-ARBA"/>
</dbReference>
<keyword evidence="2" id="KW-0596">Phosphopantetheine</keyword>
<dbReference type="Pfam" id="PF13193">
    <property type="entry name" value="AMP-binding_C"/>
    <property type="match status" value="1"/>
</dbReference>
<keyword evidence="6" id="KW-1185">Reference proteome</keyword>
<keyword evidence="3" id="KW-0597">Phosphoprotein</keyword>
<dbReference type="InterPro" id="IPR023213">
    <property type="entry name" value="CAT-like_dom_sf"/>
</dbReference>
<reference evidence="5 6" key="1">
    <citation type="submission" date="2018-06" db="EMBL/GenBank/DDBJ databases">
        <title>Genomic Encyclopedia of Type Strains, Phase IV (KMG-IV): sequencing the most valuable type-strain genomes for metagenomic binning, comparative biology and taxonomic classification.</title>
        <authorList>
            <person name="Goeker M."/>
        </authorList>
    </citation>
    <scope>NUCLEOTIDE SEQUENCE [LARGE SCALE GENOMIC DNA]</scope>
    <source>
        <strain evidence="5 6">DSM 45521</strain>
    </source>
</reference>
<dbReference type="PANTHER" id="PTHR45527">
    <property type="entry name" value="NONRIBOSOMAL PEPTIDE SYNTHETASE"/>
    <property type="match status" value="1"/>
</dbReference>
<accession>A0A318RDT5</accession>
<dbReference type="GO" id="GO:0044550">
    <property type="term" value="P:secondary metabolite biosynthetic process"/>
    <property type="evidence" value="ECO:0007669"/>
    <property type="project" value="TreeGrafter"/>
</dbReference>
<gene>
    <name evidence="5" type="ORF">DFR67_1251</name>
</gene>
<dbReference type="GO" id="GO:0003824">
    <property type="term" value="F:catalytic activity"/>
    <property type="evidence" value="ECO:0007669"/>
    <property type="project" value="InterPro"/>
</dbReference>
<dbReference type="InterPro" id="IPR001242">
    <property type="entry name" value="Condensation_dom"/>
</dbReference>
<dbReference type="InterPro" id="IPR025110">
    <property type="entry name" value="AMP-bd_C"/>
</dbReference>
<dbReference type="Pfam" id="PF00668">
    <property type="entry name" value="Condensation"/>
    <property type="match status" value="1"/>
</dbReference>
<protein>
    <submittedName>
        <fullName evidence="5">Phosphopantetheine binding protein</fullName>
    </submittedName>
</protein>
<feature type="domain" description="Carrier" evidence="4">
    <location>
        <begin position="84"/>
        <end position="158"/>
    </location>
</feature>
<dbReference type="PROSITE" id="PS00012">
    <property type="entry name" value="PHOSPHOPANTETHEINE"/>
    <property type="match status" value="1"/>
</dbReference>
<dbReference type="EMBL" id="QJSP01000025">
    <property type="protein sequence ID" value="PYE12080.1"/>
    <property type="molecule type" value="Genomic_DNA"/>
</dbReference>
<evidence type="ECO:0000313" key="6">
    <source>
        <dbReference type="Proteomes" id="UP000247591"/>
    </source>
</evidence>
<dbReference type="InterPro" id="IPR009081">
    <property type="entry name" value="PP-bd_ACP"/>
</dbReference>
<dbReference type="Pfam" id="PF00550">
    <property type="entry name" value="PP-binding"/>
    <property type="match status" value="1"/>
</dbReference>
<dbReference type="GO" id="GO:0031177">
    <property type="term" value="F:phosphopantetheine binding"/>
    <property type="evidence" value="ECO:0007669"/>
    <property type="project" value="InterPro"/>
</dbReference>
<dbReference type="PROSITE" id="PS50075">
    <property type="entry name" value="CARRIER"/>
    <property type="match status" value="1"/>
</dbReference>
<dbReference type="Gene3D" id="3.30.559.10">
    <property type="entry name" value="Chloramphenicol acetyltransferase-like domain"/>
    <property type="match status" value="1"/>
</dbReference>
<dbReference type="InterPro" id="IPR006162">
    <property type="entry name" value="Ppantetheine_attach_site"/>
</dbReference>
<dbReference type="GO" id="GO:0005737">
    <property type="term" value="C:cytoplasm"/>
    <property type="evidence" value="ECO:0007669"/>
    <property type="project" value="TreeGrafter"/>
</dbReference>
<comment type="cofactor">
    <cofactor evidence="1">
        <name>pantetheine 4'-phosphate</name>
        <dbReference type="ChEBI" id="CHEBI:47942"/>
    </cofactor>
</comment>
<comment type="caution">
    <text evidence="5">The sequence shown here is derived from an EMBL/GenBank/DDBJ whole genome shotgun (WGS) entry which is preliminary data.</text>
</comment>
<dbReference type="InterPro" id="IPR020806">
    <property type="entry name" value="PKS_PP-bd"/>
</dbReference>
<dbReference type="SUPFAM" id="SSF56801">
    <property type="entry name" value="Acetyl-CoA synthetase-like"/>
    <property type="match status" value="1"/>
</dbReference>
<dbReference type="AlphaFoldDB" id="A0A318RDT5"/>
<organism evidence="5 6">
    <name type="scientific">Williamsia limnetica</name>
    <dbReference type="NCBI Taxonomy" id="882452"/>
    <lineage>
        <taxon>Bacteria</taxon>
        <taxon>Bacillati</taxon>
        <taxon>Actinomycetota</taxon>
        <taxon>Actinomycetes</taxon>
        <taxon>Mycobacteriales</taxon>
        <taxon>Nocardiaceae</taxon>
        <taxon>Williamsia</taxon>
    </lineage>
</organism>
<dbReference type="InterPro" id="IPR045851">
    <property type="entry name" value="AMP-bd_C_sf"/>
</dbReference>
<dbReference type="SUPFAM" id="SSF47336">
    <property type="entry name" value="ACP-like"/>
    <property type="match status" value="1"/>
</dbReference>
<dbReference type="Gene3D" id="1.10.1200.10">
    <property type="entry name" value="ACP-like"/>
    <property type="match status" value="1"/>
</dbReference>
<dbReference type="SUPFAM" id="SSF52777">
    <property type="entry name" value="CoA-dependent acyltransferases"/>
    <property type="match status" value="1"/>
</dbReference>
<dbReference type="Proteomes" id="UP000247591">
    <property type="component" value="Unassembled WGS sequence"/>
</dbReference>
<name>A0A318RDT5_WILLI</name>
<evidence type="ECO:0000256" key="2">
    <source>
        <dbReference type="ARBA" id="ARBA00022450"/>
    </source>
</evidence>
<evidence type="ECO:0000256" key="1">
    <source>
        <dbReference type="ARBA" id="ARBA00001957"/>
    </source>
</evidence>
<evidence type="ECO:0000313" key="5">
    <source>
        <dbReference type="EMBL" id="PYE12080.1"/>
    </source>
</evidence>
<dbReference type="Gene3D" id="3.30.300.30">
    <property type="match status" value="1"/>
</dbReference>
<proteinExistence type="predicted"/>
<sequence length="935" mass="99256">MVVAVEHAVAGTVLVAYLTPGSLEVSGEQLRAWLGARLPAHMVPTAFVWLEVLPVTANGKLDRKALPAADLTTGGTGRGRPPETHTERTIADLVVAALGLDPATDLAADDSWFRVGGDSITALTLVRLAHGAGLSITNRDVFEYQTVEQLASRADSNNRGRDESSTFMTPLIAAELSANKAPNTLRHSYIVELPGDVDRERLEAAINAVVARHSAFGLRLHRDTTSGDKPVLIDVGLIPPEPLDHVDVTDLQSIEDILELERRYADELDITDGPVHRSGLITRESGRPLLVWTIHQFVVDRPSRAILLDELRDTYARVISGDAPASSDDTVLSWMQDLSGDASGSEVTEDSSDRGCAHDAYDTVLCVPTDLGTTIDALCGRAGIDIGVALGGAAATALHRAREGGGRPVSPDVLLDVERDGRRAQSENQRAVGAVGQFTELHPTLIAVPTDADSRGLDIVAAAYAGWNAHQPESVHADAAFSFSGITREDSATWPGLHGLPDVVGAGDHAGRLRHRITMRGSGTAGTDGVAIGFTITAAPSVDSREIEALWSRFLDSLRRIADDLVALPDAAAAVSGVVPESRAIAPLPTHHRLRGLQGSAADFSYSAVASLERLPEQDVLTGAVYDLMVSVDVARLRLTAKNRRLWIWDVPLPQIGAAEAAARIRDQLPSSRPEVDVAAGRGLVATAGHLDGRPHVMVTAHAAIADRATVAVWAGRLRDHLNSSPQQAHNSLADVTKVFATKAKDADHAATLPNWAAVHALAAAATVPTGALDHRTHSAPASAADDVVAGFAAASARYFGDIRFDVDRDLRAGGGLVGAHGPLTAAVPHAVAADTAPAATDALDWAVLRYLSPDGRKALARTAEANLLMTRLHAPMVDPRAKEGFEGRYDLVFRYWTDDRTTHLEYVGPTGLPDSFLTEWADCIHRSGPQDSLS</sequence>
<dbReference type="GO" id="GO:0043041">
    <property type="term" value="P:amino acid activation for nonribosomal peptide biosynthetic process"/>
    <property type="evidence" value="ECO:0007669"/>
    <property type="project" value="TreeGrafter"/>
</dbReference>